<dbReference type="AlphaFoldDB" id="A0A9Q3D3U8"/>
<organism evidence="3 4">
    <name type="scientific">Austropuccinia psidii MF-1</name>
    <dbReference type="NCBI Taxonomy" id="1389203"/>
    <lineage>
        <taxon>Eukaryota</taxon>
        <taxon>Fungi</taxon>
        <taxon>Dikarya</taxon>
        <taxon>Basidiomycota</taxon>
        <taxon>Pucciniomycotina</taxon>
        <taxon>Pucciniomycetes</taxon>
        <taxon>Pucciniales</taxon>
        <taxon>Sphaerophragmiaceae</taxon>
        <taxon>Austropuccinia</taxon>
    </lineage>
</organism>
<dbReference type="OrthoDB" id="5593162at2759"/>
<name>A0A9Q3D3U8_9BASI</name>
<dbReference type="GO" id="GO:0003824">
    <property type="term" value="F:catalytic activity"/>
    <property type="evidence" value="ECO:0007669"/>
    <property type="project" value="UniProtKB-KW"/>
</dbReference>
<keyword evidence="4" id="KW-1185">Reference proteome</keyword>
<dbReference type="InterPro" id="IPR050951">
    <property type="entry name" value="Retrovirus_Pol_polyprotein"/>
</dbReference>
<gene>
    <name evidence="3" type="ORF">O181_033880</name>
</gene>
<comment type="caution">
    <text evidence="3">The sequence shown here is derived from an EMBL/GenBank/DDBJ whole genome shotgun (WGS) entry which is preliminary data.</text>
</comment>
<evidence type="ECO:0000313" key="4">
    <source>
        <dbReference type="Proteomes" id="UP000765509"/>
    </source>
</evidence>
<dbReference type="EMBL" id="AVOT02012441">
    <property type="protein sequence ID" value="MBW0494165.1"/>
    <property type="molecule type" value="Genomic_DNA"/>
</dbReference>
<dbReference type="Gene3D" id="3.30.70.270">
    <property type="match status" value="1"/>
</dbReference>
<dbReference type="SUPFAM" id="SSF56672">
    <property type="entry name" value="DNA/RNA polymerases"/>
    <property type="match status" value="1"/>
</dbReference>
<dbReference type="InterPro" id="IPR041577">
    <property type="entry name" value="RT_RNaseH_2"/>
</dbReference>
<evidence type="ECO:0000313" key="3">
    <source>
        <dbReference type="EMBL" id="MBW0494165.1"/>
    </source>
</evidence>
<accession>A0A9Q3D3U8</accession>
<evidence type="ECO:0000256" key="1">
    <source>
        <dbReference type="ARBA" id="ARBA00023268"/>
    </source>
</evidence>
<sequence length="186" mass="21751">MRISLKKCNFGFEELNSLGNVVSESSLIIDKNKVSVVLLKPIPNNKKEIMSPLGFYSYYKQNLKEFEIVAKSPYRIFDQQTVFEKSKERIEAYEKIKKALTEEILILDSDWNIPFKLYIYACGDVLGAALHQVKIINDRATEGQFFNISRSIKPTEARYGESQMECFFWYWHLRNSTIILMEVLLK</sequence>
<dbReference type="PANTHER" id="PTHR37984:SF5">
    <property type="entry name" value="PROTEIN NYNRIN-LIKE"/>
    <property type="match status" value="1"/>
</dbReference>
<feature type="domain" description="Reverse transcriptase/retrotransposon-derived protein RNase H-like" evidence="2">
    <location>
        <begin position="88"/>
        <end position="180"/>
    </location>
</feature>
<protein>
    <recommendedName>
        <fullName evidence="2">Reverse transcriptase/retrotransposon-derived protein RNase H-like domain-containing protein</fullName>
    </recommendedName>
</protein>
<proteinExistence type="predicted"/>
<dbReference type="Pfam" id="PF17919">
    <property type="entry name" value="RT_RNaseH_2"/>
    <property type="match status" value="1"/>
</dbReference>
<dbReference type="InterPro" id="IPR043128">
    <property type="entry name" value="Rev_trsase/Diguanyl_cyclase"/>
</dbReference>
<evidence type="ECO:0000259" key="2">
    <source>
        <dbReference type="Pfam" id="PF17919"/>
    </source>
</evidence>
<dbReference type="InterPro" id="IPR043502">
    <property type="entry name" value="DNA/RNA_pol_sf"/>
</dbReference>
<dbReference type="PANTHER" id="PTHR37984">
    <property type="entry name" value="PROTEIN CBG26694"/>
    <property type="match status" value="1"/>
</dbReference>
<reference evidence="3" key="1">
    <citation type="submission" date="2021-03" db="EMBL/GenBank/DDBJ databases">
        <title>Draft genome sequence of rust myrtle Austropuccinia psidii MF-1, a brazilian biotype.</title>
        <authorList>
            <person name="Quecine M.C."/>
            <person name="Pachon D.M.R."/>
            <person name="Bonatelli M.L."/>
            <person name="Correr F.H."/>
            <person name="Franceschini L.M."/>
            <person name="Leite T.F."/>
            <person name="Margarido G.R.A."/>
            <person name="Almeida C.A."/>
            <person name="Ferrarezi J.A."/>
            <person name="Labate C.A."/>
        </authorList>
    </citation>
    <scope>NUCLEOTIDE SEQUENCE</scope>
    <source>
        <strain evidence="3">MF-1</strain>
    </source>
</reference>
<keyword evidence="1" id="KW-0511">Multifunctional enzyme</keyword>
<dbReference type="Proteomes" id="UP000765509">
    <property type="component" value="Unassembled WGS sequence"/>
</dbReference>